<feature type="compositionally biased region" description="Basic and acidic residues" evidence="1">
    <location>
        <begin position="80"/>
        <end position="90"/>
    </location>
</feature>
<gene>
    <name evidence="2" type="ORF">CERSUDRAFT_117526</name>
</gene>
<evidence type="ECO:0000313" key="2">
    <source>
        <dbReference type="EMBL" id="EMD34008.1"/>
    </source>
</evidence>
<protein>
    <submittedName>
        <fullName evidence="2">Uncharacterized protein</fullName>
    </submittedName>
</protein>
<keyword evidence="3" id="KW-1185">Reference proteome</keyword>
<evidence type="ECO:0000256" key="1">
    <source>
        <dbReference type="SAM" id="MobiDB-lite"/>
    </source>
</evidence>
<proteinExistence type="predicted"/>
<dbReference type="Proteomes" id="UP000016930">
    <property type="component" value="Unassembled WGS sequence"/>
</dbReference>
<evidence type="ECO:0000313" key="3">
    <source>
        <dbReference type="Proteomes" id="UP000016930"/>
    </source>
</evidence>
<dbReference type="EMBL" id="KB445804">
    <property type="protein sequence ID" value="EMD34008.1"/>
    <property type="molecule type" value="Genomic_DNA"/>
</dbReference>
<feature type="compositionally biased region" description="Low complexity" evidence="1">
    <location>
        <begin position="312"/>
        <end position="325"/>
    </location>
</feature>
<feature type="region of interest" description="Disordered" evidence="1">
    <location>
        <begin position="305"/>
        <end position="346"/>
    </location>
</feature>
<sequence>MSMSGEHGVEGVDRNRARDACARLGVRRSRWTRGTTRRNNAEDTRDVALCCVLAGLTSSPQGGLARARARSRRSIQSPPSRRERLQDKHGEPLSHCGCDCARRIHSPDAVPLAVISDCAVAIPRSLAVAVQSPRGAVQLHGVHIQARESASRAGRSLGIDAHSRDMMFRGPASGGWGRGGSQGRAQSRAVRGVVVGGGGGGGGLQQEQQQESLMLPATVAGWAAPTAAYNGSSSLLLQRSSWRSTRFTPRTRALTSPVPAAERSVWRLRDRRPHSGRGFFAVPRAEGRSAAGPQRRAHRLARLMESDRRRSAAAAAAAATTTATTKQAHRAPRHTQMRQSRPRSAD</sequence>
<reference evidence="2 3" key="1">
    <citation type="journal article" date="2012" name="Proc. Natl. Acad. Sci. U.S.A.">
        <title>Comparative genomics of Ceriporiopsis subvermispora and Phanerochaete chrysosporium provide insight into selective ligninolysis.</title>
        <authorList>
            <person name="Fernandez-Fueyo E."/>
            <person name="Ruiz-Duenas F.J."/>
            <person name="Ferreira P."/>
            <person name="Floudas D."/>
            <person name="Hibbett D.S."/>
            <person name="Canessa P."/>
            <person name="Larrondo L.F."/>
            <person name="James T.Y."/>
            <person name="Seelenfreund D."/>
            <person name="Lobos S."/>
            <person name="Polanco R."/>
            <person name="Tello M."/>
            <person name="Honda Y."/>
            <person name="Watanabe T."/>
            <person name="Watanabe T."/>
            <person name="Ryu J.S."/>
            <person name="Kubicek C.P."/>
            <person name="Schmoll M."/>
            <person name="Gaskell J."/>
            <person name="Hammel K.E."/>
            <person name="St John F.J."/>
            <person name="Vanden Wymelenberg A."/>
            <person name="Sabat G."/>
            <person name="Splinter BonDurant S."/>
            <person name="Syed K."/>
            <person name="Yadav J.S."/>
            <person name="Doddapaneni H."/>
            <person name="Subramanian V."/>
            <person name="Lavin J.L."/>
            <person name="Oguiza J.A."/>
            <person name="Perez G."/>
            <person name="Pisabarro A.G."/>
            <person name="Ramirez L."/>
            <person name="Santoyo F."/>
            <person name="Master E."/>
            <person name="Coutinho P.M."/>
            <person name="Henrissat B."/>
            <person name="Lombard V."/>
            <person name="Magnuson J.K."/>
            <person name="Kuees U."/>
            <person name="Hori C."/>
            <person name="Igarashi K."/>
            <person name="Samejima M."/>
            <person name="Held B.W."/>
            <person name="Barry K.W."/>
            <person name="LaButti K.M."/>
            <person name="Lapidus A."/>
            <person name="Lindquist E.A."/>
            <person name="Lucas S.M."/>
            <person name="Riley R."/>
            <person name="Salamov A.A."/>
            <person name="Hoffmeister D."/>
            <person name="Schwenk D."/>
            <person name="Hadar Y."/>
            <person name="Yarden O."/>
            <person name="de Vries R.P."/>
            <person name="Wiebenga A."/>
            <person name="Stenlid J."/>
            <person name="Eastwood D."/>
            <person name="Grigoriev I.V."/>
            <person name="Berka R.M."/>
            <person name="Blanchette R.A."/>
            <person name="Kersten P."/>
            <person name="Martinez A.T."/>
            <person name="Vicuna R."/>
            <person name="Cullen D."/>
        </authorList>
    </citation>
    <scope>NUCLEOTIDE SEQUENCE [LARGE SCALE GENOMIC DNA]</scope>
    <source>
        <strain evidence="2 3">B</strain>
    </source>
</reference>
<name>M2QAN9_CERS8</name>
<dbReference type="HOGENOM" id="CLU_801672_0_0_1"/>
<organism evidence="2 3">
    <name type="scientific">Ceriporiopsis subvermispora (strain B)</name>
    <name type="common">White-rot fungus</name>
    <name type="synonym">Gelatoporia subvermispora</name>
    <dbReference type="NCBI Taxonomy" id="914234"/>
    <lineage>
        <taxon>Eukaryota</taxon>
        <taxon>Fungi</taxon>
        <taxon>Dikarya</taxon>
        <taxon>Basidiomycota</taxon>
        <taxon>Agaricomycotina</taxon>
        <taxon>Agaricomycetes</taxon>
        <taxon>Polyporales</taxon>
        <taxon>Gelatoporiaceae</taxon>
        <taxon>Gelatoporia</taxon>
    </lineage>
</organism>
<dbReference type="AlphaFoldDB" id="M2QAN9"/>
<accession>M2QAN9</accession>
<feature type="compositionally biased region" description="Basic residues" evidence="1">
    <location>
        <begin position="327"/>
        <end position="336"/>
    </location>
</feature>
<feature type="region of interest" description="Disordered" evidence="1">
    <location>
        <begin position="59"/>
        <end position="90"/>
    </location>
</feature>